<dbReference type="AlphaFoldDB" id="A0A160MCV4"/>
<dbReference type="STRING" id="1196031.A361_17080"/>
<name>A0A160MCV4_9BACI</name>
<evidence type="ECO:0000313" key="1">
    <source>
        <dbReference type="EMBL" id="AND40792.1"/>
    </source>
</evidence>
<evidence type="ECO:0000313" key="2">
    <source>
        <dbReference type="Proteomes" id="UP000077856"/>
    </source>
</evidence>
<accession>A0A160MCV4</accession>
<organism evidence="1 2">
    <name type="scientific">Cytobacillus oceanisediminis 2691</name>
    <dbReference type="NCBI Taxonomy" id="1196031"/>
    <lineage>
        <taxon>Bacteria</taxon>
        <taxon>Bacillati</taxon>
        <taxon>Bacillota</taxon>
        <taxon>Bacilli</taxon>
        <taxon>Bacillales</taxon>
        <taxon>Bacillaceae</taxon>
        <taxon>Cytobacillus</taxon>
    </lineage>
</organism>
<sequence>MKAATSGMAAFSVFHETFSGFCSYLILSVAEWEKKNVLSADLVNWGKGTIRVMELCSLSTR</sequence>
<dbReference type="EMBL" id="CP015506">
    <property type="protein sequence ID" value="AND40792.1"/>
    <property type="molecule type" value="Genomic_DNA"/>
</dbReference>
<protein>
    <submittedName>
        <fullName evidence="1">Uncharacterized protein</fullName>
    </submittedName>
</protein>
<dbReference type="RefSeq" id="WP_019382702.1">
    <property type="nucleotide sequence ID" value="NZ_CP015506.1"/>
</dbReference>
<gene>
    <name evidence="1" type="ORF">A361_17080</name>
</gene>
<dbReference type="KEGG" id="bon:A361_17080"/>
<proteinExistence type="predicted"/>
<dbReference type="Proteomes" id="UP000077856">
    <property type="component" value="Chromosome"/>
</dbReference>
<reference evidence="1 2" key="1">
    <citation type="submission" date="2016-04" db="EMBL/GenBank/DDBJ databases">
        <title>Complete genome sequence of Bacillus oceanisediminis strain 2691.</title>
        <authorList>
            <person name="Jeong H."/>
            <person name="Kim H.J."/>
            <person name="Lee D.-W."/>
        </authorList>
    </citation>
    <scope>NUCLEOTIDE SEQUENCE [LARGE SCALE GENOMIC DNA]</scope>
    <source>
        <strain evidence="1 2">2691</strain>
    </source>
</reference>